<evidence type="ECO:0000313" key="3">
    <source>
        <dbReference type="Proteomes" id="UP000241890"/>
    </source>
</evidence>
<proteinExistence type="predicted"/>
<keyword evidence="1" id="KW-0732">Signal</keyword>
<dbReference type="EMBL" id="BEYU01000126">
    <property type="protein sequence ID" value="GBG32660.1"/>
    <property type="molecule type" value="Genomic_DNA"/>
</dbReference>
<dbReference type="AlphaFoldDB" id="A0A2R5GP55"/>
<keyword evidence="3" id="KW-1185">Reference proteome</keyword>
<reference evidence="2 3" key="1">
    <citation type="submission" date="2017-12" db="EMBL/GenBank/DDBJ databases">
        <title>Sequencing, de novo assembly and annotation of complete genome of a new Thraustochytrid species, strain FCC1311.</title>
        <authorList>
            <person name="Sedici K."/>
            <person name="Godart F."/>
            <person name="Aiese Cigliano R."/>
            <person name="Sanseverino W."/>
            <person name="Barakat M."/>
            <person name="Ortet P."/>
            <person name="Marechal E."/>
            <person name="Cagnac O."/>
            <person name="Amato A."/>
        </authorList>
    </citation>
    <scope>NUCLEOTIDE SEQUENCE [LARGE SCALE GENOMIC DNA]</scope>
</reference>
<gene>
    <name evidence="2" type="ORF">FCC1311_088852</name>
</gene>
<evidence type="ECO:0000256" key="1">
    <source>
        <dbReference type="SAM" id="SignalP"/>
    </source>
</evidence>
<name>A0A2R5GP55_9STRA</name>
<protein>
    <submittedName>
        <fullName evidence="2">Uncharacterized protein</fullName>
    </submittedName>
</protein>
<comment type="caution">
    <text evidence="2">The sequence shown here is derived from an EMBL/GenBank/DDBJ whole genome shotgun (WGS) entry which is preliminary data.</text>
</comment>
<evidence type="ECO:0000313" key="2">
    <source>
        <dbReference type="EMBL" id="GBG32660.1"/>
    </source>
</evidence>
<accession>A0A2R5GP55</accession>
<dbReference type="InParanoid" id="A0A2R5GP55"/>
<feature type="signal peptide" evidence="1">
    <location>
        <begin position="1"/>
        <end position="23"/>
    </location>
</feature>
<feature type="chain" id="PRO_5015354252" evidence="1">
    <location>
        <begin position="24"/>
        <end position="165"/>
    </location>
</feature>
<dbReference type="Proteomes" id="UP000241890">
    <property type="component" value="Unassembled WGS sequence"/>
</dbReference>
<organism evidence="2 3">
    <name type="scientific">Hondaea fermentalgiana</name>
    <dbReference type="NCBI Taxonomy" id="2315210"/>
    <lineage>
        <taxon>Eukaryota</taxon>
        <taxon>Sar</taxon>
        <taxon>Stramenopiles</taxon>
        <taxon>Bigyra</taxon>
        <taxon>Labyrinthulomycetes</taxon>
        <taxon>Thraustochytrida</taxon>
        <taxon>Thraustochytriidae</taxon>
        <taxon>Hondaea</taxon>
    </lineage>
</organism>
<sequence>MQHVVPSLLVALVLALLGSQARALALDSNSGADTLQASELSLGDILLDLSKKERCTFDCGQNGISRRRKKCLHDYTDCKCKKGFVQQDVKPYACVPKGSDKNDVETPDECSAGRVKSCGPVRICHLNAEPVVCDMCRCPNGLYWSDGANDCIKRSKCKRYPDQTY</sequence>